<reference evidence="3 4" key="1">
    <citation type="submission" date="2019-06" db="EMBL/GenBank/DDBJ databases">
        <title>Draft genome sequence of the filamentous fungus Phialemoniopsis curvata isolated from diesel fuel.</title>
        <authorList>
            <person name="Varaljay V.A."/>
            <person name="Lyon W.J."/>
            <person name="Crouch A.L."/>
            <person name="Drake C.E."/>
            <person name="Hollomon J.M."/>
            <person name="Nadeau L.J."/>
            <person name="Nunn H.S."/>
            <person name="Stevenson B.S."/>
            <person name="Bojanowski C.L."/>
            <person name="Crookes-Goodson W.J."/>
        </authorList>
    </citation>
    <scope>NUCLEOTIDE SEQUENCE [LARGE SCALE GENOMIC DNA]</scope>
    <source>
        <strain evidence="3 4">D216</strain>
    </source>
</reference>
<evidence type="ECO:0000256" key="2">
    <source>
        <dbReference type="SAM" id="MobiDB-lite"/>
    </source>
</evidence>
<comment type="caution">
    <text evidence="3">The sequence shown here is derived from an EMBL/GenBank/DDBJ whole genome shotgun (WGS) entry which is preliminary data.</text>
</comment>
<comment type="similarity">
    <text evidence="1">Belongs to the short-chain dehydrogenases/reductases (SDR) family.</text>
</comment>
<dbReference type="PANTHER" id="PTHR42760:SF122">
    <property type="entry name" value="NAD(P)-BINDING PROTEIN"/>
    <property type="match status" value="1"/>
</dbReference>
<keyword evidence="4" id="KW-1185">Reference proteome</keyword>
<dbReference type="InParanoid" id="A0A507AZ90"/>
<dbReference type="CDD" id="cd05233">
    <property type="entry name" value="SDR_c"/>
    <property type="match status" value="1"/>
</dbReference>
<dbReference type="AlphaFoldDB" id="A0A507AZ90"/>
<dbReference type="Gene3D" id="3.40.50.720">
    <property type="entry name" value="NAD(P)-binding Rossmann-like Domain"/>
    <property type="match status" value="1"/>
</dbReference>
<dbReference type="SUPFAM" id="SSF51735">
    <property type="entry name" value="NAD(P)-binding Rossmann-fold domains"/>
    <property type="match status" value="1"/>
</dbReference>
<dbReference type="STRING" id="1093900.A0A507AZ90"/>
<dbReference type="InterPro" id="IPR036291">
    <property type="entry name" value="NAD(P)-bd_dom_sf"/>
</dbReference>
<feature type="region of interest" description="Disordered" evidence="2">
    <location>
        <begin position="1"/>
        <end position="30"/>
    </location>
</feature>
<proteinExistence type="inferred from homology"/>
<dbReference type="GO" id="GO:0016616">
    <property type="term" value="F:oxidoreductase activity, acting on the CH-OH group of donors, NAD or NADP as acceptor"/>
    <property type="evidence" value="ECO:0007669"/>
    <property type="project" value="TreeGrafter"/>
</dbReference>
<gene>
    <name evidence="3" type="ORF">E0L32_008744</name>
</gene>
<dbReference type="RefSeq" id="XP_030992050.1">
    <property type="nucleotide sequence ID" value="XM_031143632.1"/>
</dbReference>
<organism evidence="3 4">
    <name type="scientific">Thyridium curvatum</name>
    <dbReference type="NCBI Taxonomy" id="1093900"/>
    <lineage>
        <taxon>Eukaryota</taxon>
        <taxon>Fungi</taxon>
        <taxon>Dikarya</taxon>
        <taxon>Ascomycota</taxon>
        <taxon>Pezizomycotina</taxon>
        <taxon>Sordariomycetes</taxon>
        <taxon>Sordariomycetidae</taxon>
        <taxon>Thyridiales</taxon>
        <taxon>Thyridiaceae</taxon>
        <taxon>Thyridium</taxon>
    </lineage>
</organism>
<evidence type="ECO:0000256" key="1">
    <source>
        <dbReference type="ARBA" id="ARBA00006484"/>
    </source>
</evidence>
<dbReference type="PRINTS" id="PR00081">
    <property type="entry name" value="GDHRDH"/>
</dbReference>
<dbReference type="GO" id="GO:0048038">
    <property type="term" value="F:quinone binding"/>
    <property type="evidence" value="ECO:0007669"/>
    <property type="project" value="TreeGrafter"/>
</dbReference>
<accession>A0A507AZ90</accession>
<dbReference type="Proteomes" id="UP000319257">
    <property type="component" value="Unassembled WGS sequence"/>
</dbReference>
<evidence type="ECO:0000313" key="3">
    <source>
        <dbReference type="EMBL" id="TPX10339.1"/>
    </source>
</evidence>
<dbReference type="GO" id="GO:0006633">
    <property type="term" value="P:fatty acid biosynthetic process"/>
    <property type="evidence" value="ECO:0007669"/>
    <property type="project" value="TreeGrafter"/>
</dbReference>
<dbReference type="InterPro" id="IPR002347">
    <property type="entry name" value="SDR_fam"/>
</dbReference>
<dbReference type="OrthoDB" id="1933717at2759"/>
<dbReference type="Pfam" id="PF00106">
    <property type="entry name" value="adh_short"/>
    <property type="match status" value="1"/>
</dbReference>
<protein>
    <submittedName>
        <fullName evidence="3">Uncharacterized protein</fullName>
    </submittedName>
</protein>
<dbReference type="PANTHER" id="PTHR42760">
    <property type="entry name" value="SHORT-CHAIN DEHYDROGENASES/REDUCTASES FAMILY MEMBER"/>
    <property type="match status" value="1"/>
</dbReference>
<sequence>MARNPEISPGDGFTKSTHKESYPTISPTRPELSQAGKTVLVTGASEGIGYAIVKAFVEASAAKIVLVSRTQSRLDNALSSLKEGCPGAKTQLVAVSCDMANTSASASLWDSLEANGTVVDVLCLNAGSPTEPGDLLDRGSDRIFSTDLAINLQAQLYFVERFYKQRGQGAGGPKYLVHTSTKAIYEHRAPAPPGYSPSKLAFSGFLQSISRGIPADRMQVVQFHPGAILTRAAREVGCDEHSHSWIRAEVPGRFAVWAASPEASFLHGRFVWAEWDMEELRSGDLRKKIDEDPFFLTIGIIGL</sequence>
<name>A0A507AZ90_9PEZI</name>
<evidence type="ECO:0000313" key="4">
    <source>
        <dbReference type="Proteomes" id="UP000319257"/>
    </source>
</evidence>
<dbReference type="GeneID" id="41976191"/>
<dbReference type="EMBL" id="SKBQ01000059">
    <property type="protein sequence ID" value="TPX10339.1"/>
    <property type="molecule type" value="Genomic_DNA"/>
</dbReference>